<dbReference type="Gene3D" id="3.30.700.10">
    <property type="entry name" value="Glycoprotein, Type 4 Pilin"/>
    <property type="match status" value="1"/>
</dbReference>
<dbReference type="InterPro" id="IPR012902">
    <property type="entry name" value="N_methyl_site"/>
</dbReference>
<keyword evidence="2" id="KW-1133">Transmembrane helix</keyword>
<gene>
    <name evidence="3" type="ORF">F923_02916</name>
</gene>
<dbReference type="GO" id="GO:0015628">
    <property type="term" value="P:protein secretion by the type II secretion system"/>
    <property type="evidence" value="ECO:0007669"/>
    <property type="project" value="InterPro"/>
</dbReference>
<dbReference type="GO" id="GO:0015627">
    <property type="term" value="C:type II protein secretion system complex"/>
    <property type="evidence" value="ECO:0007669"/>
    <property type="project" value="InterPro"/>
</dbReference>
<dbReference type="PANTHER" id="PTHR30093">
    <property type="entry name" value="GENERAL SECRETION PATHWAY PROTEIN G"/>
    <property type="match status" value="1"/>
</dbReference>
<dbReference type="PANTHER" id="PTHR30093:SF47">
    <property type="entry name" value="TYPE IV PILUS NON-CORE MINOR PILIN PILE"/>
    <property type="match status" value="1"/>
</dbReference>
<evidence type="ECO:0000256" key="2">
    <source>
        <dbReference type="SAM" id="Phobius"/>
    </source>
</evidence>
<evidence type="ECO:0000313" key="3">
    <source>
        <dbReference type="EMBL" id="ENW28139.1"/>
    </source>
</evidence>
<dbReference type="GO" id="GO:0043683">
    <property type="term" value="P:type IV pilus assembly"/>
    <property type="evidence" value="ECO:0007669"/>
    <property type="project" value="InterPro"/>
</dbReference>
<dbReference type="InterPro" id="IPR000983">
    <property type="entry name" value="Bac_GSPG_pilin"/>
</dbReference>
<dbReference type="Pfam" id="PF16732">
    <property type="entry name" value="ComP_DUS"/>
    <property type="match status" value="1"/>
</dbReference>
<accession>N9HFZ7</accession>
<evidence type="ECO:0008006" key="5">
    <source>
        <dbReference type="Google" id="ProtNLM"/>
    </source>
</evidence>
<protein>
    <recommendedName>
        <fullName evidence="5">Prepilin-type N-terminal cleavage/methylation domain-containing protein</fullName>
    </recommendedName>
</protein>
<dbReference type="Proteomes" id="UP000018416">
    <property type="component" value="Unassembled WGS sequence"/>
</dbReference>
<dbReference type="AlphaFoldDB" id="N9HFZ7"/>
<comment type="caution">
    <text evidence="3">The sequence shown here is derived from an EMBL/GenBank/DDBJ whole genome shotgun (WGS) entry which is preliminary data.</text>
</comment>
<keyword evidence="2" id="KW-0812">Transmembrane</keyword>
<dbReference type="InterPro" id="IPR031982">
    <property type="entry name" value="PilE-like"/>
</dbReference>
<dbReference type="PROSITE" id="PS00409">
    <property type="entry name" value="PROKAR_NTER_METHYL"/>
    <property type="match status" value="1"/>
</dbReference>
<keyword evidence="1" id="KW-0488">Methylation</keyword>
<dbReference type="PATRIC" id="fig|1217668.3.peg.2848"/>
<feature type="transmembrane region" description="Helical" evidence="2">
    <location>
        <begin position="6"/>
        <end position="27"/>
    </location>
</feature>
<dbReference type="EMBL" id="APQU01000020">
    <property type="protein sequence ID" value="ENW28139.1"/>
    <property type="molecule type" value="Genomic_DNA"/>
</dbReference>
<dbReference type="RefSeq" id="WP_005108535.1">
    <property type="nucleotide sequence ID" value="NZ_KB849836.1"/>
</dbReference>
<dbReference type="HOGENOM" id="CLU_091705_6_2_6"/>
<evidence type="ECO:0000313" key="4">
    <source>
        <dbReference type="Proteomes" id="UP000018416"/>
    </source>
</evidence>
<name>N9HFZ7_ACILW</name>
<dbReference type="SUPFAM" id="SSF54523">
    <property type="entry name" value="Pili subunits"/>
    <property type="match status" value="1"/>
</dbReference>
<dbReference type="PRINTS" id="PR00813">
    <property type="entry name" value="BCTERIALGSPG"/>
</dbReference>
<proteinExistence type="predicted"/>
<evidence type="ECO:0000256" key="1">
    <source>
        <dbReference type="ARBA" id="ARBA00022481"/>
    </source>
</evidence>
<organism evidence="3 4">
    <name type="scientific">Acinetobacter lwoffii NIPH 478</name>
    <dbReference type="NCBI Taxonomy" id="1217668"/>
    <lineage>
        <taxon>Bacteria</taxon>
        <taxon>Pseudomonadati</taxon>
        <taxon>Pseudomonadota</taxon>
        <taxon>Gammaproteobacteria</taxon>
        <taxon>Moraxellales</taxon>
        <taxon>Moraxellaceae</taxon>
        <taxon>Acinetobacter</taxon>
    </lineage>
</organism>
<dbReference type="NCBIfam" id="TIGR02532">
    <property type="entry name" value="IV_pilin_GFxxxE"/>
    <property type="match status" value="1"/>
</dbReference>
<sequence>MLYRQGFTLIELMIVIAIIGILAAIAYPSYQNYKIRTHRVNAQAEMMAIAQNLTKFKITNGNYASATIGAVYGGNVIPKEGTPLYKLDLSVTTSSWELTATPENNTSQTGTGVIVLDSSGNKCWEKTSTPCTPTATSNWDGR</sequence>
<dbReference type="InterPro" id="IPR045584">
    <property type="entry name" value="Pilin-like"/>
</dbReference>
<dbReference type="Pfam" id="PF07963">
    <property type="entry name" value="N_methyl"/>
    <property type="match status" value="1"/>
</dbReference>
<reference evidence="3 4" key="1">
    <citation type="submission" date="2013-02" db="EMBL/GenBank/DDBJ databases">
        <title>The Genome Sequence of Acinetobacter lwoffii NIPH 478.</title>
        <authorList>
            <consortium name="The Broad Institute Genome Sequencing Platform"/>
            <consortium name="The Broad Institute Genome Sequencing Center for Infectious Disease"/>
            <person name="Cerqueira G."/>
            <person name="Feldgarden M."/>
            <person name="Courvalin P."/>
            <person name="Perichon B."/>
            <person name="Grillot-Courvalin C."/>
            <person name="Clermont D."/>
            <person name="Rocha E."/>
            <person name="Yoon E.-J."/>
            <person name="Nemec A."/>
            <person name="Walker B."/>
            <person name="Young S.K."/>
            <person name="Zeng Q."/>
            <person name="Gargeya S."/>
            <person name="Fitzgerald M."/>
            <person name="Haas B."/>
            <person name="Abouelleil A."/>
            <person name="Alvarado L."/>
            <person name="Arachchi H.M."/>
            <person name="Berlin A.M."/>
            <person name="Chapman S.B."/>
            <person name="Dewar J."/>
            <person name="Goldberg J."/>
            <person name="Griggs A."/>
            <person name="Gujja S."/>
            <person name="Hansen M."/>
            <person name="Howarth C."/>
            <person name="Imamovic A."/>
            <person name="Larimer J."/>
            <person name="McCowan C."/>
            <person name="Murphy C."/>
            <person name="Neiman D."/>
            <person name="Pearson M."/>
            <person name="Priest M."/>
            <person name="Roberts A."/>
            <person name="Saif S."/>
            <person name="Shea T."/>
            <person name="Sisk P."/>
            <person name="Sykes S."/>
            <person name="Wortman J."/>
            <person name="Nusbaum C."/>
            <person name="Birren B."/>
        </authorList>
    </citation>
    <scope>NUCLEOTIDE SEQUENCE [LARGE SCALE GENOMIC DNA]</scope>
    <source>
        <strain evidence="3 4">NIPH 478</strain>
    </source>
</reference>
<keyword evidence="2" id="KW-0472">Membrane</keyword>